<protein>
    <submittedName>
        <fullName evidence="2">Uncharacterized protein</fullName>
    </submittedName>
</protein>
<dbReference type="AlphaFoldDB" id="A0A6V7Q597"/>
<feature type="region of interest" description="Disordered" evidence="1">
    <location>
        <begin position="1"/>
        <end position="26"/>
    </location>
</feature>
<accession>A0A6V7Q597</accession>
<name>A0A6V7Q597_ANACO</name>
<evidence type="ECO:0000256" key="1">
    <source>
        <dbReference type="SAM" id="MobiDB-lite"/>
    </source>
</evidence>
<dbReference type="EMBL" id="LR862133">
    <property type="protein sequence ID" value="CAD1838161.1"/>
    <property type="molecule type" value="Genomic_DNA"/>
</dbReference>
<organism evidence="2">
    <name type="scientific">Ananas comosus var. bracteatus</name>
    <name type="common">red pineapple</name>
    <dbReference type="NCBI Taxonomy" id="296719"/>
    <lineage>
        <taxon>Eukaryota</taxon>
        <taxon>Viridiplantae</taxon>
        <taxon>Streptophyta</taxon>
        <taxon>Embryophyta</taxon>
        <taxon>Tracheophyta</taxon>
        <taxon>Spermatophyta</taxon>
        <taxon>Magnoliopsida</taxon>
        <taxon>Liliopsida</taxon>
        <taxon>Poales</taxon>
        <taxon>Bromeliaceae</taxon>
        <taxon>Bromelioideae</taxon>
        <taxon>Ananas</taxon>
    </lineage>
</organism>
<sequence>MSCRAIGPQRKGPARPESSGQARPTPVLQHPCRFEVLGTGTTEGYRNPVARQRGVLSGLSSVRQSTGTDLSEYRYWSLVLVLHCAGTGTLRAVCLAEARVARVWLPGTGTPTQVPSFGGLISLFLSSLHGVGSPTLEKLWSED</sequence>
<evidence type="ECO:0000313" key="2">
    <source>
        <dbReference type="EMBL" id="CAD1838161.1"/>
    </source>
</evidence>
<proteinExistence type="predicted"/>
<gene>
    <name evidence="2" type="ORF">CB5_LOCUS21372</name>
</gene>
<reference evidence="2" key="1">
    <citation type="submission" date="2020-07" db="EMBL/GenBank/DDBJ databases">
        <authorList>
            <person name="Lin J."/>
        </authorList>
    </citation>
    <scope>NUCLEOTIDE SEQUENCE</scope>
</reference>